<proteinExistence type="predicted"/>
<keyword evidence="3" id="KW-1185">Reference proteome</keyword>
<dbReference type="HOGENOM" id="CLU_163878_0_0_7"/>
<dbReference type="EMBL" id="CP009788">
    <property type="protein sequence ID" value="AJE04307.1"/>
    <property type="molecule type" value="Genomic_DNA"/>
</dbReference>
<accession>A0A0B5BCT8</accession>
<dbReference type="SUPFAM" id="SSF50475">
    <property type="entry name" value="FMN-binding split barrel"/>
    <property type="match status" value="1"/>
</dbReference>
<name>A0A0B5BCT8_9BACT</name>
<evidence type="ECO:0000313" key="2">
    <source>
        <dbReference type="EMBL" id="AJE04307.1"/>
    </source>
</evidence>
<gene>
    <name evidence="2" type="ORF">GPICK_13950</name>
</gene>
<protein>
    <submittedName>
        <fullName evidence="2">FMN-binding protein</fullName>
    </submittedName>
</protein>
<dbReference type="RefSeq" id="WP_039744186.1">
    <property type="nucleotide sequence ID" value="NZ_CP009788.1"/>
</dbReference>
<dbReference type="KEGG" id="gpi:GPICK_13950"/>
<dbReference type="Pfam" id="PF01243">
    <property type="entry name" value="PNPOx_N"/>
    <property type="match status" value="1"/>
</dbReference>
<evidence type="ECO:0000259" key="1">
    <source>
        <dbReference type="Pfam" id="PF01243"/>
    </source>
</evidence>
<dbReference type="InterPro" id="IPR011576">
    <property type="entry name" value="Pyridox_Oxase_N"/>
</dbReference>
<organism evidence="2 3">
    <name type="scientific">Geobacter pickeringii</name>
    <dbReference type="NCBI Taxonomy" id="345632"/>
    <lineage>
        <taxon>Bacteria</taxon>
        <taxon>Pseudomonadati</taxon>
        <taxon>Thermodesulfobacteriota</taxon>
        <taxon>Desulfuromonadia</taxon>
        <taxon>Geobacterales</taxon>
        <taxon>Geobacteraceae</taxon>
        <taxon>Geobacter</taxon>
    </lineage>
</organism>
<dbReference type="Gene3D" id="2.30.110.10">
    <property type="entry name" value="Electron Transport, Fmn-binding Protein, Chain A"/>
    <property type="match status" value="1"/>
</dbReference>
<sequence>MIPEKLLEILKQDGVVAIATLGQDGPHMVNTWNSYIRFSPEGRLLIPAGYMHRTEANIAHNPQVLITAGSSKVKGLHGPGAGFLIKGTAAFVTSGPDFDLLKAKFEWLRATLAVTIESATQTW</sequence>
<dbReference type="STRING" id="345632.GPICK_13950"/>
<dbReference type="Proteomes" id="UP000057609">
    <property type="component" value="Chromosome"/>
</dbReference>
<evidence type="ECO:0000313" key="3">
    <source>
        <dbReference type="Proteomes" id="UP000057609"/>
    </source>
</evidence>
<dbReference type="InterPro" id="IPR012349">
    <property type="entry name" value="Split_barrel_FMN-bd"/>
</dbReference>
<reference evidence="2 3" key="1">
    <citation type="journal article" date="2015" name="Genome Announc.">
        <title>Complete Genome of Geobacter pickeringii G13T, a Metal-Reducing Isolate from Sedimentary Kaolin Deposits.</title>
        <authorList>
            <person name="Badalamenti J.P."/>
            <person name="Bond D.R."/>
        </authorList>
    </citation>
    <scope>NUCLEOTIDE SEQUENCE [LARGE SCALE GENOMIC DNA]</scope>
    <source>
        <strain evidence="2 3">G13</strain>
    </source>
</reference>
<dbReference type="AlphaFoldDB" id="A0A0B5BCT8"/>
<feature type="domain" description="Pyridoxamine 5'-phosphate oxidase N-terminal" evidence="1">
    <location>
        <begin position="2"/>
        <end position="101"/>
    </location>
</feature>
<dbReference type="OrthoDB" id="595289at2"/>